<organism evidence="2 3">
    <name type="scientific">Melanomma pulvis-pyrius CBS 109.77</name>
    <dbReference type="NCBI Taxonomy" id="1314802"/>
    <lineage>
        <taxon>Eukaryota</taxon>
        <taxon>Fungi</taxon>
        <taxon>Dikarya</taxon>
        <taxon>Ascomycota</taxon>
        <taxon>Pezizomycotina</taxon>
        <taxon>Dothideomycetes</taxon>
        <taxon>Pleosporomycetidae</taxon>
        <taxon>Pleosporales</taxon>
        <taxon>Melanommataceae</taxon>
        <taxon>Melanomma</taxon>
    </lineage>
</organism>
<gene>
    <name evidence="2" type="ORF">K505DRAFT_390939</name>
</gene>
<name>A0A6A6XS68_9PLEO</name>
<protein>
    <submittedName>
        <fullName evidence="2">Uncharacterized protein</fullName>
    </submittedName>
</protein>
<proteinExistence type="predicted"/>
<evidence type="ECO:0000313" key="3">
    <source>
        <dbReference type="Proteomes" id="UP000799757"/>
    </source>
</evidence>
<reference evidence="2" key="1">
    <citation type="journal article" date="2020" name="Stud. Mycol.">
        <title>101 Dothideomycetes genomes: a test case for predicting lifestyles and emergence of pathogens.</title>
        <authorList>
            <person name="Haridas S."/>
            <person name="Albert R."/>
            <person name="Binder M."/>
            <person name="Bloem J."/>
            <person name="Labutti K."/>
            <person name="Salamov A."/>
            <person name="Andreopoulos B."/>
            <person name="Baker S."/>
            <person name="Barry K."/>
            <person name="Bills G."/>
            <person name="Bluhm B."/>
            <person name="Cannon C."/>
            <person name="Castanera R."/>
            <person name="Culley D."/>
            <person name="Daum C."/>
            <person name="Ezra D."/>
            <person name="Gonzalez J."/>
            <person name="Henrissat B."/>
            <person name="Kuo A."/>
            <person name="Liang C."/>
            <person name="Lipzen A."/>
            <person name="Lutzoni F."/>
            <person name="Magnuson J."/>
            <person name="Mondo S."/>
            <person name="Nolan M."/>
            <person name="Ohm R."/>
            <person name="Pangilinan J."/>
            <person name="Park H.-J."/>
            <person name="Ramirez L."/>
            <person name="Alfaro M."/>
            <person name="Sun H."/>
            <person name="Tritt A."/>
            <person name="Yoshinaga Y."/>
            <person name="Zwiers L.-H."/>
            <person name="Turgeon B."/>
            <person name="Goodwin S."/>
            <person name="Spatafora J."/>
            <person name="Crous P."/>
            <person name="Grigoriev I."/>
        </authorList>
    </citation>
    <scope>NUCLEOTIDE SEQUENCE</scope>
    <source>
        <strain evidence="2">CBS 109.77</strain>
    </source>
</reference>
<evidence type="ECO:0000313" key="2">
    <source>
        <dbReference type="EMBL" id="KAF2799073.1"/>
    </source>
</evidence>
<feature type="compositionally biased region" description="Polar residues" evidence="1">
    <location>
        <begin position="121"/>
        <end position="131"/>
    </location>
</feature>
<dbReference type="AlphaFoldDB" id="A0A6A6XS68"/>
<dbReference type="Proteomes" id="UP000799757">
    <property type="component" value="Unassembled WGS sequence"/>
</dbReference>
<feature type="region of interest" description="Disordered" evidence="1">
    <location>
        <begin position="249"/>
        <end position="277"/>
    </location>
</feature>
<keyword evidence="3" id="KW-1185">Reference proteome</keyword>
<feature type="compositionally biased region" description="Polar residues" evidence="1">
    <location>
        <begin position="83"/>
        <end position="96"/>
    </location>
</feature>
<dbReference type="EMBL" id="MU001771">
    <property type="protein sequence ID" value="KAF2799073.1"/>
    <property type="molecule type" value="Genomic_DNA"/>
</dbReference>
<evidence type="ECO:0000256" key="1">
    <source>
        <dbReference type="SAM" id="MobiDB-lite"/>
    </source>
</evidence>
<feature type="region of interest" description="Disordered" evidence="1">
    <location>
        <begin position="79"/>
        <end position="143"/>
    </location>
</feature>
<accession>A0A6A6XS68</accession>
<sequence>MCDARPASAAGRLQAAASRSRACMRSSCVVVGVSMDISAALEARRQCSAAGRRATAIASARNGARCVEAAHWPAELVKRSTFNEEQNGPGSCSQPTGRPRARPGSLAPSARPRTGVARISVASTPTFTKNPQPAAVRATGGRGRVRPCAVERPAKPLPMHRQAACASSVLGLFGTARRGYDNIACVDIAGARPLVPQSSPAACWNSPSTVNTTADLPFTRPASFTPHASRLTLASCLPSLALPTLETKDRWSSPGAGSLAAPRLPSPSLPRHTPGDRKQAAALQPLLSIWYLATAPVHENPAVLLCLSILFLPQRLRH</sequence>